<keyword evidence="2 6" id="KW-0479">Metal-binding</keyword>
<comment type="similarity">
    <text evidence="1 7">Belongs to the mandelate racemase/muconate lactonizing enzyme family.</text>
</comment>
<dbReference type="NCBIfam" id="NF042940">
    <property type="entry name" value="racemase_DgcA"/>
    <property type="match status" value="1"/>
</dbReference>
<evidence type="ECO:0000259" key="8">
    <source>
        <dbReference type="SMART" id="SM00922"/>
    </source>
</evidence>
<proteinExistence type="inferred from homology"/>
<evidence type="ECO:0000256" key="5">
    <source>
        <dbReference type="PIRSR" id="PIRSR634603-1"/>
    </source>
</evidence>
<protein>
    <recommendedName>
        <fullName evidence="7">Dipeptide epimerase</fullName>
        <ecNumber evidence="7">5.1.1.-</ecNumber>
    </recommendedName>
</protein>
<dbReference type="InterPro" id="IPR034603">
    <property type="entry name" value="Dipeptide_epimerase"/>
</dbReference>
<dbReference type="InterPro" id="IPR029065">
    <property type="entry name" value="Enolase_C-like"/>
</dbReference>
<dbReference type="GO" id="GO:0046872">
    <property type="term" value="F:metal ion binding"/>
    <property type="evidence" value="ECO:0007669"/>
    <property type="project" value="UniProtKB-KW"/>
</dbReference>
<evidence type="ECO:0000256" key="2">
    <source>
        <dbReference type="ARBA" id="ARBA00022723"/>
    </source>
</evidence>
<organism evidence="9">
    <name type="scientific">uncultured Myxococcales bacterium</name>
    <dbReference type="NCBI Taxonomy" id="253830"/>
    <lineage>
        <taxon>Bacteria</taxon>
        <taxon>Pseudomonadati</taxon>
        <taxon>Myxococcota</taxon>
        <taxon>Myxococcia</taxon>
        <taxon>Myxococcales</taxon>
        <taxon>environmental samples</taxon>
    </lineage>
</organism>
<feature type="active site" description="Proton acceptor; specific for (S)-substrate epimerization" evidence="5">
    <location>
        <position position="244"/>
    </location>
</feature>
<dbReference type="GO" id="GO:0006518">
    <property type="term" value="P:peptide metabolic process"/>
    <property type="evidence" value="ECO:0007669"/>
    <property type="project" value="UniProtKB-ARBA"/>
</dbReference>
<evidence type="ECO:0000256" key="1">
    <source>
        <dbReference type="ARBA" id="ARBA00008031"/>
    </source>
</evidence>
<gene>
    <name evidence="9" type="ORF">MMCf1_150</name>
</gene>
<dbReference type="InterPro" id="IPR029017">
    <property type="entry name" value="Enolase-like_N"/>
</dbReference>
<dbReference type="EMBL" id="HQ191475">
    <property type="protein sequence ID" value="ADN05968.1"/>
    <property type="molecule type" value="Genomic_DNA"/>
</dbReference>
<dbReference type="SFLD" id="SFLDF00010">
    <property type="entry name" value="dipeptide_epimerase"/>
    <property type="match status" value="1"/>
</dbReference>
<evidence type="ECO:0000256" key="3">
    <source>
        <dbReference type="ARBA" id="ARBA00022842"/>
    </source>
</evidence>
<dbReference type="AlphaFoldDB" id="G3D5G0"/>
<dbReference type="GO" id="GO:0009063">
    <property type="term" value="P:amino acid catabolic process"/>
    <property type="evidence" value="ECO:0007669"/>
    <property type="project" value="InterPro"/>
</dbReference>
<feature type="active site" description="Proton acceptor; specific for (R)-substrate epimerization" evidence="5">
    <location>
        <position position="148"/>
    </location>
</feature>
<evidence type="ECO:0000256" key="4">
    <source>
        <dbReference type="ARBA" id="ARBA00023235"/>
    </source>
</evidence>
<dbReference type="SFLD" id="SFLDG00180">
    <property type="entry name" value="muconate_cycloisomerase"/>
    <property type="match status" value="1"/>
</dbReference>
<dbReference type="SMART" id="SM00922">
    <property type="entry name" value="MR_MLE"/>
    <property type="match status" value="1"/>
</dbReference>
<dbReference type="SUPFAM" id="SSF51604">
    <property type="entry name" value="Enolase C-terminal domain-like"/>
    <property type="match status" value="1"/>
</dbReference>
<reference evidence="9" key="1">
    <citation type="journal article" date="2012" name="ISME J.">
        <title>Biogeography and phylogenetic diversity of a cluster of exclusively marine myxobacteria.</title>
        <authorList>
            <person name="Brinkhoff T."/>
            <person name="Fischer D."/>
            <person name="Vollmers J."/>
            <person name="Voget S."/>
            <person name="Beardsley C."/>
            <person name="Thole S."/>
            <person name="Mussmann M."/>
            <person name="Kunze B."/>
            <person name="Wagner-Dobler I."/>
            <person name="Daniel R."/>
            <person name="Simon M."/>
        </authorList>
    </citation>
    <scope>NUCLEOTIDE SEQUENCE</scope>
</reference>
<name>G3D5G0_9BACT</name>
<dbReference type="PANTHER" id="PTHR48073">
    <property type="entry name" value="O-SUCCINYLBENZOATE SYNTHASE-RELATED"/>
    <property type="match status" value="1"/>
</dbReference>
<dbReference type="Pfam" id="PF13378">
    <property type="entry name" value="MR_MLE_C"/>
    <property type="match status" value="1"/>
</dbReference>
<dbReference type="SUPFAM" id="SSF54826">
    <property type="entry name" value="Enolase N-terminal domain-like"/>
    <property type="match status" value="1"/>
</dbReference>
<sequence length="327" mass="35137">MKAFVRAESWPIRGGFRIARGARTTADVVVLELHEAGSMGRGECVPYARYGESTDSVSAEIEAACQSLRGKDAHEQLASIHAGAARNAIDCALWELRAKHLGTEVWRLAGLDAPPRAVRTLRTVSVDSPENMKAAAAELAQAPVIKVKVDGGADMERVEAVHQSAPDAALVVDANEAWSAQQLEAWLPRLPELGVVLLEQPLTARDDAALEGLERVVPICADESFHDRSSFLEVVSRYDVVNIKLDKTGGLSEALHCAQEAKRFGLQIMVGCMVSTSLAIEPALLLASKAEYIDLDGPLLLERDREGALHDRGAGLLRPSGSIWGAP</sequence>
<dbReference type="InterPro" id="IPR018110">
    <property type="entry name" value="Mandel_Rmase/mucon_lact_enz_CS"/>
</dbReference>
<evidence type="ECO:0000256" key="7">
    <source>
        <dbReference type="RuleBase" id="RU366006"/>
    </source>
</evidence>
<feature type="binding site" evidence="6">
    <location>
        <position position="199"/>
    </location>
    <ligand>
        <name>Mg(2+)</name>
        <dbReference type="ChEBI" id="CHEBI:18420"/>
    </ligand>
</feature>
<dbReference type="Gene3D" id="3.30.390.10">
    <property type="entry name" value="Enolase-like, N-terminal domain"/>
    <property type="match status" value="1"/>
</dbReference>
<feature type="domain" description="Mandelate racemase/muconate lactonizing enzyme C-terminal" evidence="8">
    <location>
        <begin position="129"/>
        <end position="220"/>
    </location>
</feature>
<comment type="cofactor">
    <cofactor evidence="6 7">
        <name>Mg(2+)</name>
        <dbReference type="ChEBI" id="CHEBI:18420"/>
    </cofactor>
    <text evidence="6 7">Binds 1 Mg(2+) ion per subunit.</text>
</comment>
<evidence type="ECO:0000313" key="9">
    <source>
        <dbReference type="EMBL" id="ADN05968.1"/>
    </source>
</evidence>
<dbReference type="CDD" id="cd03319">
    <property type="entry name" value="L-Ala-DL-Glu_epimerase"/>
    <property type="match status" value="1"/>
</dbReference>
<keyword evidence="4 7" id="KW-0413">Isomerase</keyword>
<accession>G3D5G0</accession>
<dbReference type="InterPro" id="IPR013342">
    <property type="entry name" value="Mandelate_racemase_C"/>
</dbReference>
<feature type="binding site" evidence="6">
    <location>
        <position position="222"/>
    </location>
    <ligand>
        <name>Mg(2+)</name>
        <dbReference type="ChEBI" id="CHEBI:18420"/>
    </ligand>
</feature>
<dbReference type="PROSITE" id="PS00909">
    <property type="entry name" value="MR_MLE_2"/>
    <property type="match status" value="1"/>
</dbReference>
<evidence type="ECO:0000256" key="6">
    <source>
        <dbReference type="PIRSR" id="PIRSR634603-3"/>
    </source>
</evidence>
<dbReference type="Pfam" id="PF02746">
    <property type="entry name" value="MR_MLE_N"/>
    <property type="match status" value="1"/>
</dbReference>
<dbReference type="Gene3D" id="3.20.20.120">
    <property type="entry name" value="Enolase-like C-terminal domain"/>
    <property type="match status" value="1"/>
</dbReference>
<keyword evidence="3 6" id="KW-0460">Magnesium</keyword>
<dbReference type="GO" id="GO:0016855">
    <property type="term" value="F:racemase and epimerase activity, acting on amino acids and derivatives"/>
    <property type="evidence" value="ECO:0007669"/>
    <property type="project" value="UniProtKB-UniRule"/>
</dbReference>
<dbReference type="InterPro" id="IPR013341">
    <property type="entry name" value="Mandelate_racemase_N_dom"/>
</dbReference>
<dbReference type="EC" id="5.1.1.-" evidence="7"/>
<dbReference type="SFLD" id="SFLDS00001">
    <property type="entry name" value="Enolase"/>
    <property type="match status" value="1"/>
</dbReference>
<feature type="binding site" evidence="6">
    <location>
        <position position="173"/>
    </location>
    <ligand>
        <name>Mg(2+)</name>
        <dbReference type="ChEBI" id="CHEBI:18420"/>
    </ligand>
</feature>
<dbReference type="InterPro" id="IPR036849">
    <property type="entry name" value="Enolase-like_C_sf"/>
</dbReference>
<dbReference type="PANTHER" id="PTHR48073:SF2">
    <property type="entry name" value="O-SUCCINYLBENZOATE SYNTHASE"/>
    <property type="match status" value="1"/>
</dbReference>